<accession>A0A9D1FWB0</accession>
<protein>
    <submittedName>
        <fullName evidence="1">Uncharacterized protein</fullName>
    </submittedName>
</protein>
<sequence>MSVREFVKILLAKECMTIKELARLATENSDKKYTLDGLSHKMRLGTLRFDDVEFFAKLLGYKIELKKVDEETY</sequence>
<organism evidence="1 2">
    <name type="scientific">Candidatus Scatenecus faecavium</name>
    <dbReference type="NCBI Taxonomy" id="2840915"/>
    <lineage>
        <taxon>Bacteria</taxon>
        <taxon>Candidatus Scatenecus</taxon>
    </lineage>
</organism>
<evidence type="ECO:0000313" key="2">
    <source>
        <dbReference type="Proteomes" id="UP000824139"/>
    </source>
</evidence>
<reference evidence="1" key="2">
    <citation type="journal article" date="2021" name="PeerJ">
        <title>Extensive microbial diversity within the chicken gut microbiome revealed by metagenomics and culture.</title>
        <authorList>
            <person name="Gilroy R."/>
            <person name="Ravi A."/>
            <person name="Getino M."/>
            <person name="Pursley I."/>
            <person name="Horton D.L."/>
            <person name="Alikhan N.F."/>
            <person name="Baker D."/>
            <person name="Gharbi K."/>
            <person name="Hall N."/>
            <person name="Watson M."/>
            <person name="Adriaenssens E.M."/>
            <person name="Foster-Nyarko E."/>
            <person name="Jarju S."/>
            <person name="Secka A."/>
            <person name="Antonio M."/>
            <person name="Oren A."/>
            <person name="Chaudhuri R.R."/>
            <person name="La Ragione R."/>
            <person name="Hildebrand F."/>
            <person name="Pallen M.J."/>
        </authorList>
    </citation>
    <scope>NUCLEOTIDE SEQUENCE</scope>
    <source>
        <strain evidence="1">CHK152-2994</strain>
    </source>
</reference>
<dbReference type="AlphaFoldDB" id="A0A9D1FWB0"/>
<evidence type="ECO:0000313" key="1">
    <source>
        <dbReference type="EMBL" id="HIS83210.1"/>
    </source>
</evidence>
<dbReference type="EMBL" id="DVJO01000139">
    <property type="protein sequence ID" value="HIS83210.1"/>
    <property type="molecule type" value="Genomic_DNA"/>
</dbReference>
<proteinExistence type="predicted"/>
<comment type="caution">
    <text evidence="1">The sequence shown here is derived from an EMBL/GenBank/DDBJ whole genome shotgun (WGS) entry which is preliminary data.</text>
</comment>
<dbReference type="Proteomes" id="UP000824139">
    <property type="component" value="Unassembled WGS sequence"/>
</dbReference>
<name>A0A9D1FWB0_9BACT</name>
<gene>
    <name evidence="1" type="ORF">IAD41_06365</name>
</gene>
<reference evidence="1" key="1">
    <citation type="submission" date="2020-10" db="EMBL/GenBank/DDBJ databases">
        <authorList>
            <person name="Gilroy R."/>
        </authorList>
    </citation>
    <scope>NUCLEOTIDE SEQUENCE</scope>
    <source>
        <strain evidence="1">CHK152-2994</strain>
    </source>
</reference>